<sequence>MRAIVQTGRKSVEVREVERPSLGPNDVLIDVEHAGVCGSDVHAYLQMDGFEWIQIPRIMGHEYAGHVVETGENVTRFQPGDAAVEAPIHPCGECHQCEVGEVNVCQNTTISGMHTDGAYAEYTSVHEDHLVKVPEGIPTKHAALTEPLSIAARSVYERSTVTPGDSVVVQGPGPIGVLTAALLDSMGTDVVLSGIGKDTEYRLPLVERLGIDTVNAQDDSLSEHVDARTDGIGVEAVFDTTGHKTGIESSVDLVKKGGEIVVIGLPGDPSELFFSPIVRAELDIRAAYGATKANFKQALRMLEMENIDADTIIDTRYTSDEPAAVFEDFLAGRTCKPMFSF</sequence>
<keyword evidence="1 4" id="KW-0479">Metal-binding</keyword>
<dbReference type="SMART" id="SM00829">
    <property type="entry name" value="PKS_ER"/>
    <property type="match status" value="1"/>
</dbReference>
<dbReference type="InterPro" id="IPR020843">
    <property type="entry name" value="ER"/>
</dbReference>
<evidence type="ECO:0000313" key="7">
    <source>
        <dbReference type="Proteomes" id="UP000236584"/>
    </source>
</evidence>
<dbReference type="PANTHER" id="PTHR43401">
    <property type="entry name" value="L-THREONINE 3-DEHYDROGENASE"/>
    <property type="match status" value="1"/>
</dbReference>
<dbReference type="Gene3D" id="3.90.180.10">
    <property type="entry name" value="Medium-chain alcohol dehydrogenases, catalytic domain"/>
    <property type="match status" value="1"/>
</dbReference>
<proteinExistence type="inferred from homology"/>
<name>A0A2I8VNS8_9EURY</name>
<dbReference type="InterPro" id="IPR050129">
    <property type="entry name" value="Zn_alcohol_dh"/>
</dbReference>
<dbReference type="RefSeq" id="WP_103427270.1">
    <property type="nucleotide sequence ID" value="NZ_CP026309.1"/>
</dbReference>
<dbReference type="SUPFAM" id="SSF50129">
    <property type="entry name" value="GroES-like"/>
    <property type="match status" value="1"/>
</dbReference>
<dbReference type="InterPro" id="IPR036291">
    <property type="entry name" value="NAD(P)-bd_dom_sf"/>
</dbReference>
<dbReference type="Proteomes" id="UP000236584">
    <property type="component" value="Chromosome"/>
</dbReference>
<dbReference type="InterPro" id="IPR011032">
    <property type="entry name" value="GroES-like_sf"/>
</dbReference>
<dbReference type="InterPro" id="IPR013149">
    <property type="entry name" value="ADH-like_C"/>
</dbReference>
<comment type="cofactor">
    <cofactor evidence="4">
        <name>Zn(2+)</name>
        <dbReference type="ChEBI" id="CHEBI:29105"/>
    </cofactor>
</comment>
<protein>
    <submittedName>
        <fullName evidence="6">Alcohol dehydrogenase</fullName>
    </submittedName>
</protein>
<evidence type="ECO:0000313" key="6">
    <source>
        <dbReference type="EMBL" id="AUV83581.1"/>
    </source>
</evidence>
<dbReference type="KEGG" id="srub:C2R22_19635"/>
<keyword evidence="2 4" id="KW-0862">Zinc</keyword>
<dbReference type="EMBL" id="CP026309">
    <property type="protein sequence ID" value="AUV83581.1"/>
    <property type="molecule type" value="Genomic_DNA"/>
</dbReference>
<keyword evidence="7" id="KW-1185">Reference proteome</keyword>
<dbReference type="InterPro" id="IPR013154">
    <property type="entry name" value="ADH-like_N"/>
</dbReference>
<organism evidence="6 7">
    <name type="scientific">Salinigranum rubrum</name>
    <dbReference type="NCBI Taxonomy" id="755307"/>
    <lineage>
        <taxon>Archaea</taxon>
        <taxon>Methanobacteriati</taxon>
        <taxon>Methanobacteriota</taxon>
        <taxon>Stenosarchaea group</taxon>
        <taxon>Halobacteria</taxon>
        <taxon>Halobacteriales</taxon>
        <taxon>Haloferacaceae</taxon>
        <taxon>Salinigranum</taxon>
    </lineage>
</organism>
<reference evidence="6 7" key="1">
    <citation type="submission" date="2018-01" db="EMBL/GenBank/DDBJ databases">
        <title>Complete genome sequence of Salinigranum rubrum GX10T, an extremely halophilic archaeon isolated from a marine solar saltern.</title>
        <authorList>
            <person name="Han S."/>
        </authorList>
    </citation>
    <scope>NUCLEOTIDE SEQUENCE [LARGE SCALE GENOMIC DNA]</scope>
    <source>
        <strain evidence="6 7">GX10</strain>
    </source>
</reference>
<evidence type="ECO:0000259" key="5">
    <source>
        <dbReference type="SMART" id="SM00829"/>
    </source>
</evidence>
<keyword evidence="3" id="KW-0560">Oxidoreductase</keyword>
<dbReference type="AlphaFoldDB" id="A0A2I8VNS8"/>
<comment type="similarity">
    <text evidence="4">Belongs to the zinc-containing alcohol dehydrogenase family.</text>
</comment>
<dbReference type="OrthoDB" id="73567at2157"/>
<dbReference type="Pfam" id="PF08240">
    <property type="entry name" value="ADH_N"/>
    <property type="match status" value="1"/>
</dbReference>
<dbReference type="GO" id="GO:0030554">
    <property type="term" value="F:adenyl nucleotide binding"/>
    <property type="evidence" value="ECO:0007669"/>
    <property type="project" value="UniProtKB-ARBA"/>
</dbReference>
<dbReference type="PANTHER" id="PTHR43401:SF2">
    <property type="entry name" value="L-THREONINE 3-DEHYDROGENASE"/>
    <property type="match status" value="1"/>
</dbReference>
<dbReference type="InterPro" id="IPR002328">
    <property type="entry name" value="ADH_Zn_CS"/>
</dbReference>
<dbReference type="GO" id="GO:0008270">
    <property type="term" value="F:zinc ion binding"/>
    <property type="evidence" value="ECO:0007669"/>
    <property type="project" value="InterPro"/>
</dbReference>
<evidence type="ECO:0000256" key="4">
    <source>
        <dbReference type="RuleBase" id="RU361277"/>
    </source>
</evidence>
<feature type="domain" description="Enoyl reductase (ER)" evidence="5">
    <location>
        <begin position="8"/>
        <end position="334"/>
    </location>
</feature>
<dbReference type="GO" id="GO:0051262">
    <property type="term" value="P:protein tetramerization"/>
    <property type="evidence" value="ECO:0007669"/>
    <property type="project" value="UniProtKB-ARBA"/>
</dbReference>
<accession>A0A2I8VNS8</accession>
<dbReference type="GO" id="GO:0043168">
    <property type="term" value="F:anion binding"/>
    <property type="evidence" value="ECO:0007669"/>
    <property type="project" value="UniProtKB-ARBA"/>
</dbReference>
<dbReference type="GO" id="GO:0016616">
    <property type="term" value="F:oxidoreductase activity, acting on the CH-OH group of donors, NAD or NADP as acceptor"/>
    <property type="evidence" value="ECO:0007669"/>
    <property type="project" value="UniProtKB-ARBA"/>
</dbReference>
<dbReference type="Gene3D" id="3.40.50.720">
    <property type="entry name" value="NAD(P)-binding Rossmann-like Domain"/>
    <property type="match status" value="1"/>
</dbReference>
<evidence type="ECO:0000256" key="1">
    <source>
        <dbReference type="ARBA" id="ARBA00022723"/>
    </source>
</evidence>
<dbReference type="Pfam" id="PF00107">
    <property type="entry name" value="ADH_zinc_N"/>
    <property type="match status" value="1"/>
</dbReference>
<evidence type="ECO:0000256" key="3">
    <source>
        <dbReference type="ARBA" id="ARBA00023002"/>
    </source>
</evidence>
<dbReference type="PROSITE" id="PS00059">
    <property type="entry name" value="ADH_ZINC"/>
    <property type="match status" value="1"/>
</dbReference>
<evidence type="ECO:0000256" key="2">
    <source>
        <dbReference type="ARBA" id="ARBA00022833"/>
    </source>
</evidence>
<dbReference type="SUPFAM" id="SSF51735">
    <property type="entry name" value="NAD(P)-binding Rossmann-fold domains"/>
    <property type="match status" value="1"/>
</dbReference>
<gene>
    <name evidence="6" type="ORF">C2R22_19635</name>
</gene>
<dbReference type="GO" id="GO:0044281">
    <property type="term" value="P:small molecule metabolic process"/>
    <property type="evidence" value="ECO:0007669"/>
    <property type="project" value="UniProtKB-ARBA"/>
</dbReference>
<dbReference type="GeneID" id="35594353"/>